<reference evidence="1" key="1">
    <citation type="journal article" date="2023" name="Access Microbiol">
        <title>De-novo genome assembly for Akanthomyces muscarius, a biocontrol agent of insect agricultural pests.</title>
        <authorList>
            <person name="Erdos Z."/>
            <person name="Studholme D.J."/>
            <person name="Raymond B."/>
            <person name="Sharma M."/>
        </authorList>
    </citation>
    <scope>NUCLEOTIDE SEQUENCE</scope>
    <source>
        <strain evidence="1">Ve6</strain>
    </source>
</reference>
<evidence type="ECO:0000313" key="2">
    <source>
        <dbReference type="Proteomes" id="UP001144673"/>
    </source>
</evidence>
<dbReference type="KEGG" id="amus:LMH87_012312"/>
<dbReference type="EMBL" id="JAJHUN010000009">
    <property type="protein sequence ID" value="KAJ4151622.1"/>
    <property type="molecule type" value="Genomic_DNA"/>
</dbReference>
<dbReference type="GeneID" id="80899471"/>
<dbReference type="AlphaFoldDB" id="A0A9W8QD33"/>
<accession>A0A9W8QD33</accession>
<proteinExistence type="predicted"/>
<gene>
    <name evidence="1" type="ORF">LMH87_012312</name>
</gene>
<keyword evidence="2" id="KW-1185">Reference proteome</keyword>
<comment type="caution">
    <text evidence="1">The sequence shown here is derived from an EMBL/GenBank/DDBJ whole genome shotgun (WGS) entry which is preliminary data.</text>
</comment>
<sequence length="77" mass="8176">MPKKPRAATVVGAPLGGLARGISCCRGSESFGWSMSTTLKKRCIVTENLVGVFPAAHVQRNKTPKTASTTRFKGKAQ</sequence>
<protein>
    <submittedName>
        <fullName evidence="1">Uncharacterized protein</fullName>
    </submittedName>
</protein>
<name>A0A9W8QD33_AKAMU</name>
<evidence type="ECO:0000313" key="1">
    <source>
        <dbReference type="EMBL" id="KAJ4151622.1"/>
    </source>
</evidence>
<dbReference type="Proteomes" id="UP001144673">
    <property type="component" value="Chromosome 4"/>
</dbReference>
<organism evidence="1 2">
    <name type="scientific">Akanthomyces muscarius</name>
    <name type="common">Entomopathogenic fungus</name>
    <name type="synonym">Lecanicillium muscarium</name>
    <dbReference type="NCBI Taxonomy" id="2231603"/>
    <lineage>
        <taxon>Eukaryota</taxon>
        <taxon>Fungi</taxon>
        <taxon>Dikarya</taxon>
        <taxon>Ascomycota</taxon>
        <taxon>Pezizomycotina</taxon>
        <taxon>Sordariomycetes</taxon>
        <taxon>Hypocreomycetidae</taxon>
        <taxon>Hypocreales</taxon>
        <taxon>Cordycipitaceae</taxon>
        <taxon>Akanthomyces</taxon>
    </lineage>
</organism>
<dbReference type="RefSeq" id="XP_056053336.1">
    <property type="nucleotide sequence ID" value="XM_056201600.1"/>
</dbReference>